<dbReference type="EMBL" id="JABFTP020000062">
    <property type="protein sequence ID" value="KAL3273483.1"/>
    <property type="molecule type" value="Genomic_DNA"/>
</dbReference>
<accession>A0ABD2N451</accession>
<dbReference type="Proteomes" id="UP001516400">
    <property type="component" value="Unassembled WGS sequence"/>
</dbReference>
<dbReference type="PANTHER" id="PTHR18911:SF5">
    <property type="entry name" value="COILED-COIL DOMAIN-CONTAINING PROTEIN 186"/>
    <property type="match status" value="1"/>
</dbReference>
<gene>
    <name evidence="2" type="ORF">HHI36_014924</name>
</gene>
<sequence length="630" mass="74194">MVGITEKEYECHQKTPAKSLNNLIGTMNVENSEDELKRKIGIDANMNTEKYKKLVYEYYMKYEEFENKCRILHNNLQEVKDAWDKAKNLRDDALKEKESMTIKYAMSERKLLVEKKIKEEIEKKNMELIRENATLQHKLQTMIEEKKRVCFMYDNKIQEQKTIQTQNDRIKNDNCILQNELKLCQIALRKHVELNKKEQMNIEINKAKSNSVDDKPINFSKPNQNEEVKENLPWKTPIQEHTIAVVNHHSPDNEHMEMLGNNENELFQTKIKHEFNGKSTPMNSADQQEQQEVSLINERMLLYEEIKMLKSKNADFLEELNTCKVKEGDLLLFTQHLTDKTIQLQSEYQALHCEVKSLTTENNSLKKKNKEHDIKYATLLKYFNREKEDYSNKSKKNMEEVELLRKNLCELNLQNTRLKQKLLDLNEDMIIIKRKYYLSLKGLQREFLRYKNIGDIRYTNTSYSSSYTSFSSNITNRSNSNDSIRLIQFEPEINSQILIGRIVGLQRINEKKSEKIDFLEYRINTLILELQNKSNLLQKYILREQSGVLTTDEMTDVKASSAKFSGVMASIYNARVTDKHLTLKLSLEINRKLQEVLEDTLLKNITLSNNINTLGQEIEKLNTQLKTLKN</sequence>
<evidence type="ECO:0000313" key="2">
    <source>
        <dbReference type="EMBL" id="KAL3273483.1"/>
    </source>
</evidence>
<feature type="coiled-coil region" evidence="1">
    <location>
        <begin position="348"/>
        <end position="375"/>
    </location>
</feature>
<proteinExistence type="predicted"/>
<feature type="coiled-coil region" evidence="1">
    <location>
        <begin position="118"/>
        <end position="145"/>
    </location>
</feature>
<evidence type="ECO:0000256" key="1">
    <source>
        <dbReference type="SAM" id="Coils"/>
    </source>
</evidence>
<dbReference type="PANTHER" id="PTHR18911">
    <property type="entry name" value="CTCL TUMOR ANTIGEN HD-CL-01"/>
    <property type="match status" value="1"/>
</dbReference>
<name>A0ABD2N451_9CUCU</name>
<keyword evidence="1" id="KW-0175">Coiled coil</keyword>
<evidence type="ECO:0000313" key="3">
    <source>
        <dbReference type="Proteomes" id="UP001516400"/>
    </source>
</evidence>
<protein>
    <recommendedName>
        <fullName evidence="4">Coiled-coil domain-containing protein 186</fullName>
    </recommendedName>
</protein>
<dbReference type="AlphaFoldDB" id="A0ABD2N451"/>
<comment type="caution">
    <text evidence="2">The sequence shown here is derived from an EMBL/GenBank/DDBJ whole genome shotgun (WGS) entry which is preliminary data.</text>
</comment>
<reference evidence="2 3" key="1">
    <citation type="journal article" date="2021" name="BMC Biol.">
        <title>Horizontally acquired antibacterial genes associated with adaptive radiation of ladybird beetles.</title>
        <authorList>
            <person name="Li H.S."/>
            <person name="Tang X.F."/>
            <person name="Huang Y.H."/>
            <person name="Xu Z.Y."/>
            <person name="Chen M.L."/>
            <person name="Du X.Y."/>
            <person name="Qiu B.Y."/>
            <person name="Chen P.T."/>
            <person name="Zhang W."/>
            <person name="Slipinski A."/>
            <person name="Escalona H.E."/>
            <person name="Waterhouse R.M."/>
            <person name="Zwick A."/>
            <person name="Pang H."/>
        </authorList>
    </citation>
    <scope>NUCLEOTIDE SEQUENCE [LARGE SCALE GENOMIC DNA]</scope>
    <source>
        <strain evidence="2">SYSU2018</strain>
    </source>
</reference>
<evidence type="ECO:0008006" key="4">
    <source>
        <dbReference type="Google" id="ProtNLM"/>
    </source>
</evidence>
<keyword evidence="3" id="KW-1185">Reference proteome</keyword>
<organism evidence="2 3">
    <name type="scientific">Cryptolaemus montrouzieri</name>
    <dbReference type="NCBI Taxonomy" id="559131"/>
    <lineage>
        <taxon>Eukaryota</taxon>
        <taxon>Metazoa</taxon>
        <taxon>Ecdysozoa</taxon>
        <taxon>Arthropoda</taxon>
        <taxon>Hexapoda</taxon>
        <taxon>Insecta</taxon>
        <taxon>Pterygota</taxon>
        <taxon>Neoptera</taxon>
        <taxon>Endopterygota</taxon>
        <taxon>Coleoptera</taxon>
        <taxon>Polyphaga</taxon>
        <taxon>Cucujiformia</taxon>
        <taxon>Coccinelloidea</taxon>
        <taxon>Coccinellidae</taxon>
        <taxon>Scymninae</taxon>
        <taxon>Scymnini</taxon>
        <taxon>Cryptolaemus</taxon>
    </lineage>
</organism>
<dbReference type="InterPro" id="IPR038830">
    <property type="entry name" value="CCDC186"/>
</dbReference>